<evidence type="ECO:0000313" key="1">
    <source>
        <dbReference type="EMBL" id="WLQ39653.1"/>
    </source>
</evidence>
<reference evidence="1 2" key="1">
    <citation type="submission" date="2023-03" db="EMBL/GenBank/DDBJ databases">
        <title>Isolation and description of six Streptomyces strains from soil environments, able to metabolize different microbial glucans.</title>
        <authorList>
            <person name="Widen T."/>
            <person name="Larsbrink J."/>
        </authorList>
    </citation>
    <scope>NUCLEOTIDE SEQUENCE [LARGE SCALE GENOMIC DNA]</scope>
    <source>
        <strain evidence="1 2">Mut2</strain>
    </source>
</reference>
<evidence type="ECO:0000313" key="2">
    <source>
        <dbReference type="Proteomes" id="UP001229952"/>
    </source>
</evidence>
<organism evidence="1 2">
    <name type="scientific">Streptomyces laculatispora</name>
    <dbReference type="NCBI Taxonomy" id="887464"/>
    <lineage>
        <taxon>Bacteria</taxon>
        <taxon>Bacillati</taxon>
        <taxon>Actinomycetota</taxon>
        <taxon>Actinomycetes</taxon>
        <taxon>Kitasatosporales</taxon>
        <taxon>Streptomycetaceae</taxon>
        <taxon>Streptomyces</taxon>
    </lineage>
</organism>
<dbReference type="EMBL" id="CP120992">
    <property type="protein sequence ID" value="WLQ39653.1"/>
    <property type="molecule type" value="Genomic_DNA"/>
</dbReference>
<proteinExistence type="predicted"/>
<protein>
    <submittedName>
        <fullName evidence="1">Uncharacterized protein</fullName>
    </submittedName>
</protein>
<sequence length="78" mass="8269">MALTIRNTGDVPARGFALFAPAGKHSNCRYRGTTSFPGRGRDGASQRGSLLTGEVVRYDPGMPTLISHDPVTGITSHL</sequence>
<name>A0ABY9HYI6_9ACTN</name>
<keyword evidence="2" id="KW-1185">Reference proteome</keyword>
<gene>
    <name evidence="1" type="ORF">P8A22_06335</name>
</gene>
<dbReference type="RefSeq" id="WP_306086223.1">
    <property type="nucleotide sequence ID" value="NZ_CP120992.1"/>
</dbReference>
<accession>A0ABY9HYI6</accession>
<dbReference type="Proteomes" id="UP001229952">
    <property type="component" value="Chromosome"/>
</dbReference>